<gene>
    <name evidence="2" type="ORF">SAMD00023353_1501900</name>
</gene>
<evidence type="ECO:0000313" key="2">
    <source>
        <dbReference type="EMBL" id="GAP91078.2"/>
    </source>
</evidence>
<dbReference type="AlphaFoldDB" id="A0A1W2TRI7"/>
<evidence type="ECO:0000259" key="1">
    <source>
        <dbReference type="PROSITE" id="PS51821"/>
    </source>
</evidence>
<dbReference type="InterPro" id="IPR038491">
    <property type="entry name" value="Velvet_dom_sf"/>
</dbReference>
<dbReference type="EMBL" id="DF977460">
    <property type="protein sequence ID" value="GAP91078.2"/>
    <property type="molecule type" value="Genomic_DNA"/>
</dbReference>
<dbReference type="Gene3D" id="2.60.40.3960">
    <property type="entry name" value="Velvet domain"/>
    <property type="match status" value="1"/>
</dbReference>
<name>A0A1W2TRI7_ROSNE</name>
<dbReference type="InterPro" id="IPR037525">
    <property type="entry name" value="Velvet_dom"/>
</dbReference>
<dbReference type="OrthoDB" id="5399926at2759"/>
<organism evidence="2">
    <name type="scientific">Rosellinia necatrix</name>
    <name type="common">White root-rot fungus</name>
    <dbReference type="NCBI Taxonomy" id="77044"/>
    <lineage>
        <taxon>Eukaryota</taxon>
        <taxon>Fungi</taxon>
        <taxon>Dikarya</taxon>
        <taxon>Ascomycota</taxon>
        <taxon>Pezizomycotina</taxon>
        <taxon>Sordariomycetes</taxon>
        <taxon>Xylariomycetidae</taxon>
        <taxon>Xylariales</taxon>
        <taxon>Xylariaceae</taxon>
        <taxon>Rosellinia</taxon>
    </lineage>
</organism>
<proteinExistence type="predicted"/>
<feature type="domain" description="Velvet" evidence="1">
    <location>
        <begin position="1"/>
        <end position="149"/>
    </location>
</feature>
<dbReference type="Proteomes" id="UP000054516">
    <property type="component" value="Unassembled WGS sequence"/>
</dbReference>
<accession>A0A1W2TRI7</accession>
<sequence length="149" mass="16153">MVSIAVEPPVQVQRGAVLYPPLVVGCQADPDTFFQIQLVDAHGTVIYGENILQGTLQASPQTLDAPPRGSRSYSTFAVFTDLVITTSGTYTLQVNAYKMDYDSMPPSMVHTAQIASRNIRVRSSSVARESPSSSERRLLATLSENGFSI</sequence>
<dbReference type="PROSITE" id="PS51821">
    <property type="entry name" value="VELVET"/>
    <property type="match status" value="1"/>
</dbReference>
<evidence type="ECO:0000313" key="3">
    <source>
        <dbReference type="Proteomes" id="UP000054516"/>
    </source>
</evidence>
<reference evidence="2" key="1">
    <citation type="submission" date="2016-03" db="EMBL/GenBank/DDBJ databases">
        <title>Draft genome sequence of Rosellinia necatrix.</title>
        <authorList>
            <person name="Kanematsu S."/>
        </authorList>
    </citation>
    <scope>NUCLEOTIDE SEQUENCE [LARGE SCALE GENOMIC DNA]</scope>
    <source>
        <strain evidence="2">W97</strain>
    </source>
</reference>
<protein>
    <recommendedName>
        <fullName evidence="1">Velvet domain-containing protein</fullName>
    </recommendedName>
</protein>
<keyword evidence="3" id="KW-1185">Reference proteome</keyword>